<evidence type="ECO:0000313" key="2">
    <source>
        <dbReference type="Proteomes" id="UP000019812"/>
    </source>
</evidence>
<dbReference type="Proteomes" id="UP000019812">
    <property type="component" value="Unassembled WGS sequence"/>
</dbReference>
<dbReference type="STRING" id="1457154.CAPSK01_001768"/>
<comment type="caution">
    <text evidence="1">The sequence shown here is derived from an EMBL/GenBank/DDBJ whole genome shotgun (WGS) entry which is preliminary data.</text>
</comment>
<sequence>MRDYLISRALEPSTWRGLVLIATACGAMLSQDQQEAIVTGGLLLAGLIGAAFPDKSSPENRK</sequence>
<reference evidence="1 2" key="1">
    <citation type="submission" date="2014-07" db="EMBL/GenBank/DDBJ databases">
        <title>Expanding our view of genomic diversity in Candidatus Accumulibacter clades.</title>
        <authorList>
            <person name="Skennerton C.T."/>
            <person name="Barr J.J."/>
            <person name="Slater F.R."/>
            <person name="Bond P.L."/>
            <person name="Tyson G.W."/>
        </authorList>
    </citation>
    <scope>NUCLEOTIDE SEQUENCE [LARGE SCALE GENOMIC DNA]</scope>
    <source>
        <strain evidence="2">SK-01</strain>
    </source>
</reference>
<name>A0A084Y2G9_9PROT</name>
<protein>
    <submittedName>
        <fullName evidence="1">Uncharacterized protein</fullName>
    </submittedName>
</protein>
<accession>A0A084Y2G9</accession>
<organism evidence="1 2">
    <name type="scientific">Candidatus Accumulibacter vicinus</name>
    <dbReference type="NCBI Taxonomy" id="2954382"/>
    <lineage>
        <taxon>Bacteria</taxon>
        <taxon>Pseudomonadati</taxon>
        <taxon>Pseudomonadota</taxon>
        <taxon>Betaproteobacteria</taxon>
        <taxon>Candidatus Accumulibacter</taxon>
    </lineage>
</organism>
<dbReference type="EMBL" id="JDSS02000019">
    <property type="protein sequence ID" value="KFB68913.1"/>
    <property type="molecule type" value="Genomic_DNA"/>
</dbReference>
<gene>
    <name evidence="1" type="ORF">CAPSK01_001768</name>
</gene>
<dbReference type="AlphaFoldDB" id="A0A084Y2G9"/>
<evidence type="ECO:0000313" key="1">
    <source>
        <dbReference type="EMBL" id="KFB68913.1"/>
    </source>
</evidence>
<proteinExistence type="predicted"/>